<keyword evidence="1" id="KW-1133">Transmembrane helix</keyword>
<feature type="transmembrane region" description="Helical" evidence="1">
    <location>
        <begin position="114"/>
        <end position="136"/>
    </location>
</feature>
<dbReference type="Gene3D" id="1.10.1760.20">
    <property type="match status" value="1"/>
</dbReference>
<evidence type="ECO:0000256" key="1">
    <source>
        <dbReference type="SAM" id="Phobius"/>
    </source>
</evidence>
<reference evidence="2" key="1">
    <citation type="submission" date="2018-06" db="EMBL/GenBank/DDBJ databases">
        <authorList>
            <person name="Zhirakovskaya E."/>
        </authorList>
    </citation>
    <scope>NUCLEOTIDE SEQUENCE</scope>
</reference>
<keyword evidence="1" id="KW-0812">Transmembrane</keyword>
<protein>
    <submittedName>
        <fullName evidence="2">Heptaprenyl diphosphate synthase component I</fullName>
        <ecNumber evidence="2">2.5.1.30</ecNumber>
    </submittedName>
</protein>
<keyword evidence="2" id="KW-0808">Transferase</keyword>
<proteinExistence type="predicted"/>
<name>A0A3B1AWV0_9ZZZZ</name>
<sequence>MTQTIQTTRDDHLIAWFTALAITIHIAESALPSPLPGVKPGLANVVTLIVLCRYGWRMAVWVALLRVLIGSVLLGTFLSPTFFLSLSGALASVAALGLGWAVSRAVPGWALGPLGFGLLAALAHMTGQFWAAYALFIPHPALLHLFPPLMTLAAVLGIVSGVLTRSVLARLNSSPSTSID</sequence>
<feature type="transmembrane region" description="Helical" evidence="1">
    <location>
        <begin position="142"/>
        <end position="163"/>
    </location>
</feature>
<evidence type="ECO:0000313" key="2">
    <source>
        <dbReference type="EMBL" id="VAW97306.1"/>
    </source>
</evidence>
<dbReference type="PIRSF" id="PIRSF027391">
    <property type="entry name" value="Hpre_diP_synt_I"/>
    <property type="match status" value="1"/>
</dbReference>
<accession>A0A3B1AWV0</accession>
<gene>
    <name evidence="2" type="ORF">MNBD_GAMMA20-2059</name>
</gene>
<dbReference type="InterPro" id="IPR014535">
    <property type="entry name" value="Hpre_diP_synt_I"/>
</dbReference>
<dbReference type="Pfam" id="PF07456">
    <property type="entry name" value="Hpre_diP_synt_I"/>
    <property type="match status" value="1"/>
</dbReference>
<feature type="transmembrane region" description="Helical" evidence="1">
    <location>
        <begin position="83"/>
        <end position="102"/>
    </location>
</feature>
<organism evidence="2">
    <name type="scientific">hydrothermal vent metagenome</name>
    <dbReference type="NCBI Taxonomy" id="652676"/>
    <lineage>
        <taxon>unclassified sequences</taxon>
        <taxon>metagenomes</taxon>
        <taxon>ecological metagenomes</taxon>
    </lineage>
</organism>
<dbReference type="AlphaFoldDB" id="A0A3B1AWV0"/>
<dbReference type="InterPro" id="IPR010898">
    <property type="entry name" value="Hpre_diP_synth_I"/>
</dbReference>
<dbReference type="EMBL" id="UOFU01000116">
    <property type="protein sequence ID" value="VAW97306.1"/>
    <property type="molecule type" value="Genomic_DNA"/>
</dbReference>
<feature type="transmembrane region" description="Helical" evidence="1">
    <location>
        <begin position="59"/>
        <end position="77"/>
    </location>
</feature>
<dbReference type="EC" id="2.5.1.30" evidence="2"/>
<keyword evidence="1" id="KW-0472">Membrane</keyword>
<dbReference type="GO" id="GO:0000010">
    <property type="term" value="F:heptaprenyl diphosphate synthase activity"/>
    <property type="evidence" value="ECO:0007669"/>
    <property type="project" value="UniProtKB-EC"/>
</dbReference>